<gene>
    <name evidence="2" type="ORF">DCC88_11195</name>
</gene>
<sequence length="285" mass="32716">MIYFKITFIISILFLIQSCNHLFYHPNTRIYTDPKIFNLNYNEINILTEDKVNLNGWIIYANTKKPIASILHFHGNSQNITSHFLYSSWLSNYGFDIIIFDYRGFGKSSGKPTRDGLIKDGIAALNWTKKNSRTAENFILGQSLGGAVAIPAYVQNSVPSIKAIILDSTFSSYRRIARQKAGDFFITWLFQWPLSFLVSDDWSPIDSISQIQIPIISIHSLNDPIVPFDLGKELYSQINSKKDFWEIPQEGHCSALIQKDSTYRKKLINFLCNQLPKKEEICNIN</sequence>
<accession>A0A369KVR0</accession>
<dbReference type="InterPro" id="IPR022742">
    <property type="entry name" value="Hydrolase_4"/>
</dbReference>
<reference evidence="2" key="1">
    <citation type="submission" date="2018-04" db="EMBL/GenBank/DDBJ databases">
        <title>Draft genome sequence of the Candidatus Spirobacillus cienkowskii, a pathogen of freshwater Daphnia species, reconstructed from hemolymph metagenomic reads.</title>
        <authorList>
            <person name="Bresciani L."/>
            <person name="Lemos L.N."/>
            <person name="Wale N."/>
            <person name="Lin J.Y."/>
            <person name="Fernandes G.R."/>
            <person name="Duffy M.A."/>
            <person name="Rodrigues J.M."/>
        </authorList>
    </citation>
    <scope>NUCLEOTIDE SEQUENCE [LARGE SCALE GENOMIC DNA]</scope>
    <source>
        <strain evidence="2">Binning01</strain>
    </source>
</reference>
<evidence type="ECO:0000313" key="3">
    <source>
        <dbReference type="Proteomes" id="UP000253934"/>
    </source>
</evidence>
<name>A0A369KVR0_9BACT</name>
<comment type="caution">
    <text evidence="2">The sequence shown here is derived from an EMBL/GenBank/DDBJ whole genome shotgun (WGS) entry which is preliminary data.</text>
</comment>
<dbReference type="Pfam" id="PF12146">
    <property type="entry name" value="Hydrolase_4"/>
    <property type="match status" value="1"/>
</dbReference>
<keyword evidence="2" id="KW-0378">Hydrolase</keyword>
<evidence type="ECO:0000313" key="2">
    <source>
        <dbReference type="EMBL" id="RDB35246.1"/>
    </source>
</evidence>
<protein>
    <submittedName>
        <fullName evidence="2">Alpha/beta hydrolase</fullName>
    </submittedName>
</protein>
<dbReference type="EMBL" id="QOVW01000094">
    <property type="protein sequence ID" value="RDB35246.1"/>
    <property type="molecule type" value="Genomic_DNA"/>
</dbReference>
<dbReference type="PROSITE" id="PS51257">
    <property type="entry name" value="PROKAR_LIPOPROTEIN"/>
    <property type="match status" value="1"/>
</dbReference>
<feature type="domain" description="Serine aminopeptidase S33" evidence="1">
    <location>
        <begin position="65"/>
        <end position="174"/>
    </location>
</feature>
<dbReference type="AlphaFoldDB" id="A0A369KVR0"/>
<dbReference type="SUPFAM" id="SSF53474">
    <property type="entry name" value="alpha/beta-Hydrolases"/>
    <property type="match status" value="1"/>
</dbReference>
<evidence type="ECO:0000259" key="1">
    <source>
        <dbReference type="Pfam" id="PF12146"/>
    </source>
</evidence>
<organism evidence="2 3">
    <name type="scientific">Spirobacillus cienkowskii</name>
    <dbReference type="NCBI Taxonomy" id="495820"/>
    <lineage>
        <taxon>Bacteria</taxon>
        <taxon>Pseudomonadati</taxon>
        <taxon>Bdellovibrionota</taxon>
        <taxon>Oligoflexia</taxon>
        <taxon>Silvanigrellales</taxon>
        <taxon>Spirobacillus</taxon>
    </lineage>
</organism>
<dbReference type="Gene3D" id="3.40.50.1820">
    <property type="entry name" value="alpha/beta hydrolase"/>
    <property type="match status" value="1"/>
</dbReference>
<dbReference type="GO" id="GO:0016787">
    <property type="term" value="F:hydrolase activity"/>
    <property type="evidence" value="ECO:0007669"/>
    <property type="project" value="UniProtKB-KW"/>
</dbReference>
<keyword evidence="3" id="KW-1185">Reference proteome</keyword>
<dbReference type="InterPro" id="IPR029058">
    <property type="entry name" value="AB_hydrolase_fold"/>
</dbReference>
<proteinExistence type="predicted"/>
<dbReference type="PANTHER" id="PTHR12277">
    <property type="entry name" value="ALPHA/BETA HYDROLASE DOMAIN-CONTAINING PROTEIN"/>
    <property type="match status" value="1"/>
</dbReference>
<dbReference type="PANTHER" id="PTHR12277:SF81">
    <property type="entry name" value="PROTEIN ABHD13"/>
    <property type="match status" value="1"/>
</dbReference>
<dbReference type="Proteomes" id="UP000253934">
    <property type="component" value="Unassembled WGS sequence"/>
</dbReference>